<comment type="caution">
    <text evidence="2">The sequence shown here is derived from an EMBL/GenBank/DDBJ whole genome shotgun (WGS) entry which is preliminary data.</text>
</comment>
<evidence type="ECO:0000313" key="2">
    <source>
        <dbReference type="EMBL" id="MDJ1129878.1"/>
    </source>
</evidence>
<dbReference type="PANTHER" id="PTHR33434">
    <property type="entry name" value="DEGV DOMAIN-CONTAINING PROTEIN DR_1986-RELATED"/>
    <property type="match status" value="1"/>
</dbReference>
<dbReference type="Pfam" id="PF02645">
    <property type="entry name" value="DegV"/>
    <property type="match status" value="1"/>
</dbReference>
<dbReference type="PANTHER" id="PTHR33434:SF2">
    <property type="entry name" value="FATTY ACID-BINDING PROTEIN TM_1468"/>
    <property type="match status" value="1"/>
</dbReference>
<dbReference type="InterPro" id="IPR043168">
    <property type="entry name" value="DegV_C"/>
</dbReference>
<dbReference type="InterPro" id="IPR003797">
    <property type="entry name" value="DegV"/>
</dbReference>
<sequence>MATRIITDSASDLVCDRPEVSVVPMTITFGTTTYRDGVDIDTRRFYELLIEGDDLPTTSMIAPGEWDAAFAAAVDAGDDVVCVTISSELSGTHHSATMAAAAYPGRVFVVDSQNVTVGETVLVHRALQLLDEGRSAEQIAAQLEAEKGSVRLVALVDTLEYLKRGGRVSAASAAVGGLLSIKPVLAVRDGRVEVIGKARGSKNGHNLLVKEIQDANGVDVSRPLALGYAGLDDTMLRKYVQDAGWLWEGLVQELPVHQVGATVGTHAGPGAIAVAFFAAEPDETL</sequence>
<dbReference type="Proteomes" id="UP001431693">
    <property type="component" value="Unassembled WGS sequence"/>
</dbReference>
<dbReference type="RefSeq" id="WP_283712999.1">
    <property type="nucleotide sequence ID" value="NZ_JASJEW010000002.1"/>
</dbReference>
<gene>
    <name evidence="2" type="ORF">QJ043_07285</name>
</gene>
<keyword evidence="1" id="KW-0446">Lipid-binding</keyword>
<dbReference type="PROSITE" id="PS51482">
    <property type="entry name" value="DEGV"/>
    <property type="match status" value="1"/>
</dbReference>
<name>A0ABT6ZLF6_9ACTN</name>
<dbReference type="EMBL" id="JASJEX010000003">
    <property type="protein sequence ID" value="MDJ1129878.1"/>
    <property type="molecule type" value="Genomic_DNA"/>
</dbReference>
<evidence type="ECO:0000313" key="3">
    <source>
        <dbReference type="Proteomes" id="UP001431693"/>
    </source>
</evidence>
<dbReference type="NCBIfam" id="TIGR00762">
    <property type="entry name" value="DegV"/>
    <property type="match status" value="1"/>
</dbReference>
<dbReference type="Gene3D" id="3.40.50.10170">
    <property type="match status" value="1"/>
</dbReference>
<evidence type="ECO:0000256" key="1">
    <source>
        <dbReference type="ARBA" id="ARBA00023121"/>
    </source>
</evidence>
<dbReference type="InterPro" id="IPR050270">
    <property type="entry name" value="DegV_domain_contain"/>
</dbReference>
<protein>
    <submittedName>
        <fullName evidence="2">DegV family protein</fullName>
    </submittedName>
</protein>
<organism evidence="2 3">
    <name type="scientific">Kribbibacterium absianum</name>
    <dbReference type="NCBI Taxonomy" id="3044210"/>
    <lineage>
        <taxon>Bacteria</taxon>
        <taxon>Bacillati</taxon>
        <taxon>Actinomycetota</taxon>
        <taxon>Coriobacteriia</taxon>
        <taxon>Coriobacteriales</taxon>
        <taxon>Kribbibacteriaceae</taxon>
        <taxon>Kribbibacterium</taxon>
    </lineage>
</organism>
<keyword evidence="3" id="KW-1185">Reference proteome</keyword>
<accession>A0ABT6ZLF6</accession>
<proteinExistence type="predicted"/>
<dbReference type="Gene3D" id="3.30.1180.10">
    <property type="match status" value="1"/>
</dbReference>
<reference evidence="2" key="1">
    <citation type="submission" date="2023-05" db="EMBL/GenBank/DDBJ databases">
        <title>[olsenella] sp. nov., isolated from a pig farm feces dump.</title>
        <authorList>
            <person name="Chang Y.-H."/>
        </authorList>
    </citation>
    <scope>NUCLEOTIDE SEQUENCE</scope>
    <source>
        <strain evidence="2">YH-ols2217</strain>
    </source>
</reference>
<dbReference type="SUPFAM" id="SSF82549">
    <property type="entry name" value="DAK1/DegV-like"/>
    <property type="match status" value="1"/>
</dbReference>